<keyword evidence="3" id="KW-1185">Reference proteome</keyword>
<dbReference type="AlphaFoldDB" id="A0A9W9NSW0"/>
<evidence type="ECO:0000313" key="3">
    <source>
        <dbReference type="Proteomes" id="UP001150941"/>
    </source>
</evidence>
<feature type="region of interest" description="Disordered" evidence="1">
    <location>
        <begin position="1"/>
        <end position="55"/>
    </location>
</feature>
<dbReference type="EMBL" id="JAPQKS010000005">
    <property type="protein sequence ID" value="KAJ5225532.1"/>
    <property type="molecule type" value="Genomic_DNA"/>
</dbReference>
<dbReference type="PANTHER" id="PTHR42053">
    <property type="match status" value="1"/>
</dbReference>
<feature type="region of interest" description="Disordered" evidence="1">
    <location>
        <begin position="71"/>
        <end position="171"/>
    </location>
</feature>
<dbReference type="Proteomes" id="UP001150941">
    <property type="component" value="Unassembled WGS sequence"/>
</dbReference>
<dbReference type="RefSeq" id="XP_058328943.1">
    <property type="nucleotide sequence ID" value="XM_058476053.1"/>
</dbReference>
<evidence type="ECO:0000313" key="2">
    <source>
        <dbReference type="EMBL" id="KAJ5225532.1"/>
    </source>
</evidence>
<feature type="compositionally biased region" description="Basic and acidic residues" evidence="1">
    <location>
        <begin position="160"/>
        <end position="171"/>
    </location>
</feature>
<protein>
    <submittedName>
        <fullName evidence="2">Uncharacterized protein</fullName>
    </submittedName>
</protein>
<reference evidence="2" key="2">
    <citation type="journal article" date="2023" name="IMA Fungus">
        <title>Comparative genomic study of the Penicillium genus elucidates a diverse pangenome and 15 lateral gene transfer events.</title>
        <authorList>
            <person name="Petersen C."/>
            <person name="Sorensen T."/>
            <person name="Nielsen M.R."/>
            <person name="Sondergaard T.E."/>
            <person name="Sorensen J.L."/>
            <person name="Fitzpatrick D.A."/>
            <person name="Frisvad J.C."/>
            <person name="Nielsen K.L."/>
        </authorList>
    </citation>
    <scope>NUCLEOTIDE SEQUENCE</scope>
    <source>
        <strain evidence="2">IBT 19713</strain>
    </source>
</reference>
<dbReference type="GeneID" id="83203356"/>
<reference evidence="2" key="1">
    <citation type="submission" date="2022-11" db="EMBL/GenBank/DDBJ databases">
        <authorList>
            <person name="Petersen C."/>
        </authorList>
    </citation>
    <scope>NUCLEOTIDE SEQUENCE</scope>
    <source>
        <strain evidence="2">IBT 19713</strain>
    </source>
</reference>
<gene>
    <name evidence="2" type="ORF">N7468_006757</name>
</gene>
<dbReference type="PANTHER" id="PTHR42053:SF1">
    <property type="match status" value="1"/>
</dbReference>
<evidence type="ECO:0000256" key="1">
    <source>
        <dbReference type="SAM" id="MobiDB-lite"/>
    </source>
</evidence>
<accession>A0A9W9NSW0</accession>
<dbReference type="OrthoDB" id="5405654at2759"/>
<proteinExistence type="predicted"/>
<name>A0A9W9NSW0_9EURO</name>
<feature type="compositionally biased region" description="Low complexity" evidence="1">
    <location>
        <begin position="93"/>
        <end position="128"/>
    </location>
</feature>
<organism evidence="2 3">
    <name type="scientific">Penicillium chermesinum</name>
    <dbReference type="NCBI Taxonomy" id="63820"/>
    <lineage>
        <taxon>Eukaryota</taxon>
        <taxon>Fungi</taxon>
        <taxon>Dikarya</taxon>
        <taxon>Ascomycota</taxon>
        <taxon>Pezizomycotina</taxon>
        <taxon>Eurotiomycetes</taxon>
        <taxon>Eurotiomycetidae</taxon>
        <taxon>Eurotiales</taxon>
        <taxon>Aspergillaceae</taxon>
        <taxon>Penicillium</taxon>
    </lineage>
</organism>
<comment type="caution">
    <text evidence="2">The sequence shown here is derived from an EMBL/GenBank/DDBJ whole genome shotgun (WGS) entry which is preliminary data.</text>
</comment>
<sequence>MPSQKPELPPLKTPKSFTFPSEIHDDHKVVSAMSTGSAGEIKQEDSSESSCSSIPTPSAYTDFLTALTPVFSSPRSAGGTSFPIFKIEKTDDPSPISQPSASASPAFSSAPSLKSPSISLPPRSPSHLKSPKSPPCTSTTAHPAVHQDFLGERLSALRSDPIERNADERNTTQRNYTLFAIFAF</sequence>